<dbReference type="EMBL" id="JYNL01000009">
    <property type="protein sequence ID" value="KMO82639.1"/>
    <property type="molecule type" value="Genomic_DNA"/>
</dbReference>
<keyword evidence="4" id="KW-1185">Reference proteome</keyword>
<dbReference type="AlphaFoldDB" id="A0A0J6WJ78"/>
<reference evidence="3 4" key="1">
    <citation type="journal article" date="2015" name="Genome Biol. Evol.">
        <title>Characterization of Three Mycobacterium spp. with Potential Use in Bioremediation by Genome Sequencing and Comparative Genomics.</title>
        <authorList>
            <person name="Das S."/>
            <person name="Pettersson B.M."/>
            <person name="Behra P.R."/>
            <person name="Ramesh M."/>
            <person name="Dasgupta S."/>
            <person name="Bhattacharya A."/>
            <person name="Kirsebom L.A."/>
        </authorList>
    </citation>
    <scope>NUCLEOTIDE SEQUENCE [LARGE SCALE GENOMIC DNA]</scope>
    <source>
        <strain evidence="3 4">DSM 43826</strain>
    </source>
</reference>
<feature type="compositionally biased region" description="Basic and acidic residues" evidence="1">
    <location>
        <begin position="80"/>
        <end position="91"/>
    </location>
</feature>
<evidence type="ECO:0000256" key="1">
    <source>
        <dbReference type="SAM" id="MobiDB-lite"/>
    </source>
</evidence>
<dbReference type="STRING" id="37916.MCHLDSM_01262"/>
<gene>
    <name evidence="3" type="ORF">MCHLDSM_01262</name>
</gene>
<comment type="caution">
    <text evidence="3">The sequence shown here is derived from an EMBL/GenBank/DDBJ whole genome shotgun (WGS) entry which is preliminary data.</text>
</comment>
<evidence type="ECO:0000313" key="3">
    <source>
        <dbReference type="EMBL" id="KMO82639.1"/>
    </source>
</evidence>
<dbReference type="Gene3D" id="1.10.530.10">
    <property type="match status" value="1"/>
</dbReference>
<feature type="region of interest" description="Disordered" evidence="1">
    <location>
        <begin position="247"/>
        <end position="269"/>
    </location>
</feature>
<dbReference type="PATRIC" id="fig|37916.4.peg.1148"/>
<dbReference type="Proteomes" id="UP000036513">
    <property type="component" value="Unassembled WGS sequence"/>
</dbReference>
<dbReference type="SUPFAM" id="SSF53955">
    <property type="entry name" value="Lysozyme-like"/>
    <property type="match status" value="1"/>
</dbReference>
<feature type="region of interest" description="Disordered" evidence="1">
    <location>
        <begin position="167"/>
        <end position="189"/>
    </location>
</feature>
<feature type="compositionally biased region" description="Polar residues" evidence="1">
    <location>
        <begin position="14"/>
        <end position="25"/>
    </location>
</feature>
<evidence type="ECO:0000313" key="4">
    <source>
        <dbReference type="Proteomes" id="UP000036513"/>
    </source>
</evidence>
<organism evidence="3 4">
    <name type="scientific">Mycolicibacterium chlorophenolicum</name>
    <dbReference type="NCBI Taxonomy" id="37916"/>
    <lineage>
        <taxon>Bacteria</taxon>
        <taxon>Bacillati</taxon>
        <taxon>Actinomycetota</taxon>
        <taxon>Actinomycetes</taxon>
        <taxon>Mycobacteriales</taxon>
        <taxon>Mycobacteriaceae</taxon>
        <taxon>Mycolicibacterium</taxon>
    </lineage>
</organism>
<protein>
    <submittedName>
        <fullName evidence="3">Transglycosylase SLT domain protein</fullName>
    </submittedName>
</protein>
<feature type="compositionally biased region" description="Basic and acidic residues" evidence="1">
    <location>
        <begin position="50"/>
        <end position="61"/>
    </location>
</feature>
<feature type="region of interest" description="Disordered" evidence="1">
    <location>
        <begin position="1"/>
        <end position="100"/>
    </location>
</feature>
<dbReference type="InterPro" id="IPR008258">
    <property type="entry name" value="Transglycosylase_SLT_dom_1"/>
</dbReference>
<sequence length="335" mass="35041">MAPEPNQIAVDQPTAEQTYSQSQTALRDHRGGVPDPSGRGLEDPAISQALKDHNDKTKGNIDDADTSLSKGKGAANALDDTDKGSAERTSRATEPGGLAALRDALSRPAGASNPFANSAPMMPAPAPMPAPPPPMPAMAPQMPTAAPGMFNVAPAALAKLLAGAEGSESLSGSTSAARAPGGREPLRNNEIVTEPTGMTLTRPQVMEVIERSLDNNGVSTNPEVRARWREILLNQWWKESSYVPDAVNRDDDNARIPGPPRSDGAPAEATRGIAQMKPSTFAAYHVAGTSRNMFDPVASGSAGVAYMMSEYKVSADGTGLQQFHARRVAAGYGGY</sequence>
<name>A0A0J6WJ78_9MYCO</name>
<dbReference type="InterPro" id="IPR023346">
    <property type="entry name" value="Lysozyme-like_dom_sf"/>
</dbReference>
<accession>A0A0J6WJ78</accession>
<dbReference type="Pfam" id="PF01464">
    <property type="entry name" value="SLT"/>
    <property type="match status" value="1"/>
</dbReference>
<feature type="compositionally biased region" description="Low complexity" evidence="1">
    <location>
        <begin position="167"/>
        <end position="177"/>
    </location>
</feature>
<proteinExistence type="predicted"/>
<feature type="domain" description="Transglycosylase SLT" evidence="2">
    <location>
        <begin position="236"/>
        <end position="314"/>
    </location>
</feature>
<evidence type="ECO:0000259" key="2">
    <source>
        <dbReference type="Pfam" id="PF01464"/>
    </source>
</evidence>